<accession>A0AAU9VNM2</accession>
<sequence>IPITNTDDGKRREVDDYHPRARLKQAHKKNEINIEDSASVQTFSNRYIVEESLVRKYLAHLNYLEMMSGKRKMEKKNKNLKENTMSYEEFDWMEMLNSGTLAKQRVCVLDKYIDKHNLLAVKDKNKPQKVNAIMDHLRSFAESTKTNKQCSLSVEEVDDHDECEVDEGDEALPTCSSDEDFVLGEIGESSD</sequence>
<comment type="caution">
    <text evidence="1">The sequence shown here is derived from an EMBL/GenBank/DDBJ whole genome shotgun (WGS) entry which is preliminary data.</text>
</comment>
<keyword evidence="2" id="KW-1185">Reference proteome</keyword>
<protein>
    <recommendedName>
        <fullName evidence="3">Transient receptor potential cation channel subfamily A member 1</fullName>
    </recommendedName>
</protein>
<dbReference type="Proteomes" id="UP001159428">
    <property type="component" value="Unassembled WGS sequence"/>
</dbReference>
<feature type="non-terminal residue" evidence="1">
    <location>
        <position position="191"/>
    </location>
</feature>
<dbReference type="EMBL" id="CALNXJ010000001">
    <property type="protein sequence ID" value="CAH3031786.1"/>
    <property type="molecule type" value="Genomic_DNA"/>
</dbReference>
<reference evidence="1 2" key="1">
    <citation type="submission" date="2022-05" db="EMBL/GenBank/DDBJ databases">
        <authorList>
            <consortium name="Genoscope - CEA"/>
            <person name="William W."/>
        </authorList>
    </citation>
    <scope>NUCLEOTIDE SEQUENCE [LARGE SCALE GENOMIC DNA]</scope>
</reference>
<feature type="non-terminal residue" evidence="1">
    <location>
        <position position="1"/>
    </location>
</feature>
<evidence type="ECO:0000313" key="2">
    <source>
        <dbReference type="Proteomes" id="UP001159428"/>
    </source>
</evidence>
<dbReference type="AlphaFoldDB" id="A0AAU9VNM2"/>
<evidence type="ECO:0008006" key="3">
    <source>
        <dbReference type="Google" id="ProtNLM"/>
    </source>
</evidence>
<gene>
    <name evidence="1" type="ORF">PMEA_00000605</name>
</gene>
<proteinExistence type="predicted"/>
<evidence type="ECO:0000313" key="1">
    <source>
        <dbReference type="EMBL" id="CAH3031786.1"/>
    </source>
</evidence>
<organism evidence="1 2">
    <name type="scientific">Pocillopora meandrina</name>
    <dbReference type="NCBI Taxonomy" id="46732"/>
    <lineage>
        <taxon>Eukaryota</taxon>
        <taxon>Metazoa</taxon>
        <taxon>Cnidaria</taxon>
        <taxon>Anthozoa</taxon>
        <taxon>Hexacorallia</taxon>
        <taxon>Scleractinia</taxon>
        <taxon>Astrocoeniina</taxon>
        <taxon>Pocilloporidae</taxon>
        <taxon>Pocillopora</taxon>
    </lineage>
</organism>
<name>A0AAU9VNM2_9CNID</name>